<dbReference type="Gene3D" id="2.30.42.10">
    <property type="match status" value="1"/>
</dbReference>
<dbReference type="PROSITE" id="PS50106">
    <property type="entry name" value="PDZ"/>
    <property type="match status" value="1"/>
</dbReference>
<dbReference type="Pfam" id="PF17820">
    <property type="entry name" value="PDZ_6"/>
    <property type="match status" value="1"/>
</dbReference>
<evidence type="ECO:0000256" key="2">
    <source>
        <dbReference type="ARBA" id="ARBA00022670"/>
    </source>
</evidence>
<dbReference type="NCBIfam" id="TIGR00225">
    <property type="entry name" value="prc"/>
    <property type="match status" value="1"/>
</dbReference>
<sequence length="398" mass="43583">MRKSFFILAAAAVLVATFALGALVGYERGPEIRKIAGVLNGQAPAGQFEEVDFNPFWKTWRLVEEKYAAPDGIDRQKMVWGAIQGALKSLGDPYTVFFPPVEKKIFESEVRGDFEGVGMEIAVKKGVLTVVAPLKGTPALRAGIKPGDKILKIGDKESADMSAEEAVGLIRGPRGTTVKLLIFSQDTDAPREVSVVRDVIQIPIIDTERKDGGVFVIKLHNFSERSPFEFRMALREFILSGSNKMIIDLRNNPGGYLEAAVDIASWFLDTGEVVVREKFKSGQERLYRSKGYDPFKNLKLAVLVNQGSASASEILAGTLKDHGKATIIGERTFGKGSVQELIPVTPETSVKITIARWLTPGGQSFSEVGLQPDVEIKNTKEDDEKGRDAVMEKALEIL</sequence>
<name>A0A0G1WQE8_9BACT</name>
<comment type="similarity">
    <text evidence="1 5">Belongs to the peptidase S41A family.</text>
</comment>
<dbReference type="InterPro" id="IPR001478">
    <property type="entry name" value="PDZ"/>
</dbReference>
<organism evidence="7 8">
    <name type="scientific">Candidatus Adlerbacteria bacterium GW2011_GWC1_50_9</name>
    <dbReference type="NCBI Taxonomy" id="1618608"/>
    <lineage>
        <taxon>Bacteria</taxon>
        <taxon>Candidatus Adleribacteriota</taxon>
    </lineage>
</organism>
<dbReference type="Gene3D" id="3.90.226.10">
    <property type="entry name" value="2-enoyl-CoA Hydratase, Chain A, domain 1"/>
    <property type="match status" value="1"/>
</dbReference>
<feature type="domain" description="PDZ" evidence="6">
    <location>
        <begin position="111"/>
        <end position="171"/>
    </location>
</feature>
<evidence type="ECO:0000256" key="4">
    <source>
        <dbReference type="ARBA" id="ARBA00022825"/>
    </source>
</evidence>
<evidence type="ECO:0000256" key="5">
    <source>
        <dbReference type="RuleBase" id="RU004404"/>
    </source>
</evidence>
<dbReference type="Pfam" id="PF03572">
    <property type="entry name" value="Peptidase_S41"/>
    <property type="match status" value="1"/>
</dbReference>
<evidence type="ECO:0000259" key="6">
    <source>
        <dbReference type="PROSITE" id="PS50106"/>
    </source>
</evidence>
<dbReference type="CDD" id="cd06782">
    <property type="entry name" value="cpPDZ_CPP-like"/>
    <property type="match status" value="1"/>
</dbReference>
<evidence type="ECO:0000313" key="7">
    <source>
        <dbReference type="EMBL" id="KKW21083.1"/>
    </source>
</evidence>
<keyword evidence="4 5" id="KW-0720">Serine protease</keyword>
<dbReference type="InterPro" id="IPR005151">
    <property type="entry name" value="Tail-specific_protease"/>
</dbReference>
<dbReference type="FunFam" id="2.30.42.10:FF:000063">
    <property type="entry name" value="Peptidase, S41 family"/>
    <property type="match status" value="1"/>
</dbReference>
<dbReference type="GO" id="GO:0004175">
    <property type="term" value="F:endopeptidase activity"/>
    <property type="evidence" value="ECO:0007669"/>
    <property type="project" value="TreeGrafter"/>
</dbReference>
<dbReference type="SUPFAM" id="SSF52096">
    <property type="entry name" value="ClpP/crotonase"/>
    <property type="match status" value="1"/>
</dbReference>
<proteinExistence type="inferred from homology"/>
<gene>
    <name evidence="7" type="ORF">UY61_C0015G0008</name>
</gene>
<accession>A0A0G1WQE8</accession>
<reference evidence="7 8" key="1">
    <citation type="journal article" date="2015" name="Nature">
        <title>rRNA introns, odd ribosomes, and small enigmatic genomes across a large radiation of phyla.</title>
        <authorList>
            <person name="Brown C.T."/>
            <person name="Hug L.A."/>
            <person name="Thomas B.C."/>
            <person name="Sharon I."/>
            <person name="Castelle C.J."/>
            <person name="Singh A."/>
            <person name="Wilkins M.J."/>
            <person name="Williams K.H."/>
            <person name="Banfield J.F."/>
        </authorList>
    </citation>
    <scope>NUCLEOTIDE SEQUENCE [LARGE SCALE GENOMIC DNA]</scope>
</reference>
<evidence type="ECO:0000313" key="8">
    <source>
        <dbReference type="Proteomes" id="UP000034201"/>
    </source>
</evidence>
<dbReference type="GO" id="GO:0007165">
    <property type="term" value="P:signal transduction"/>
    <property type="evidence" value="ECO:0007669"/>
    <property type="project" value="TreeGrafter"/>
</dbReference>
<dbReference type="InterPro" id="IPR041489">
    <property type="entry name" value="PDZ_6"/>
</dbReference>
<dbReference type="InterPro" id="IPR029045">
    <property type="entry name" value="ClpP/crotonase-like_dom_sf"/>
</dbReference>
<comment type="caution">
    <text evidence="7">The sequence shown here is derived from an EMBL/GenBank/DDBJ whole genome shotgun (WGS) entry which is preliminary data.</text>
</comment>
<dbReference type="AlphaFoldDB" id="A0A0G1WQE8"/>
<dbReference type="Pfam" id="PF22694">
    <property type="entry name" value="CtpB_N-like"/>
    <property type="match status" value="1"/>
</dbReference>
<dbReference type="InterPro" id="IPR036034">
    <property type="entry name" value="PDZ_sf"/>
</dbReference>
<dbReference type="PANTHER" id="PTHR32060">
    <property type="entry name" value="TAIL-SPECIFIC PROTEASE"/>
    <property type="match status" value="1"/>
</dbReference>
<dbReference type="GO" id="GO:0030288">
    <property type="term" value="C:outer membrane-bounded periplasmic space"/>
    <property type="evidence" value="ECO:0007669"/>
    <property type="project" value="TreeGrafter"/>
</dbReference>
<keyword evidence="2 5" id="KW-0645">Protease</keyword>
<dbReference type="Gene3D" id="3.30.750.44">
    <property type="match status" value="1"/>
</dbReference>
<protein>
    <submittedName>
        <fullName evidence="7">Carboxyl-terminal protease</fullName>
    </submittedName>
</protein>
<dbReference type="GO" id="GO:0006508">
    <property type="term" value="P:proteolysis"/>
    <property type="evidence" value="ECO:0007669"/>
    <property type="project" value="UniProtKB-KW"/>
</dbReference>
<dbReference type="SUPFAM" id="SSF50156">
    <property type="entry name" value="PDZ domain-like"/>
    <property type="match status" value="1"/>
</dbReference>
<evidence type="ECO:0000256" key="1">
    <source>
        <dbReference type="ARBA" id="ARBA00009179"/>
    </source>
</evidence>
<dbReference type="EMBL" id="LCQQ01000015">
    <property type="protein sequence ID" value="KKW21083.1"/>
    <property type="molecule type" value="Genomic_DNA"/>
</dbReference>
<evidence type="ECO:0000256" key="3">
    <source>
        <dbReference type="ARBA" id="ARBA00022801"/>
    </source>
</evidence>
<dbReference type="SMART" id="SM00228">
    <property type="entry name" value="PDZ"/>
    <property type="match status" value="1"/>
</dbReference>
<dbReference type="InterPro" id="IPR004447">
    <property type="entry name" value="Peptidase_S41A"/>
</dbReference>
<dbReference type="PANTHER" id="PTHR32060:SF30">
    <property type="entry name" value="CARBOXY-TERMINAL PROCESSING PROTEASE CTPA"/>
    <property type="match status" value="1"/>
</dbReference>
<keyword evidence="3 5" id="KW-0378">Hydrolase</keyword>
<dbReference type="Proteomes" id="UP000034201">
    <property type="component" value="Unassembled WGS sequence"/>
</dbReference>
<dbReference type="GO" id="GO:0008236">
    <property type="term" value="F:serine-type peptidase activity"/>
    <property type="evidence" value="ECO:0007669"/>
    <property type="project" value="UniProtKB-KW"/>
</dbReference>
<dbReference type="SMART" id="SM00245">
    <property type="entry name" value="TSPc"/>
    <property type="match status" value="1"/>
</dbReference>
<dbReference type="CDD" id="cd07560">
    <property type="entry name" value="Peptidase_S41_CPP"/>
    <property type="match status" value="1"/>
</dbReference>
<dbReference type="InterPro" id="IPR055210">
    <property type="entry name" value="CtpA/B_N"/>
</dbReference>